<accession>A0A495A1B0</accession>
<organism evidence="2 3">
    <name type="scientific">Oceanobacillus halophilus</name>
    <dbReference type="NCBI Taxonomy" id="930130"/>
    <lineage>
        <taxon>Bacteria</taxon>
        <taxon>Bacillati</taxon>
        <taxon>Bacillota</taxon>
        <taxon>Bacilli</taxon>
        <taxon>Bacillales</taxon>
        <taxon>Bacillaceae</taxon>
        <taxon>Oceanobacillus</taxon>
    </lineage>
</organism>
<comment type="caution">
    <text evidence="2">The sequence shown here is derived from an EMBL/GenBank/DDBJ whole genome shotgun (WGS) entry which is preliminary data.</text>
</comment>
<dbReference type="AlphaFoldDB" id="A0A495A1B0"/>
<name>A0A495A1B0_9BACI</name>
<sequence length="113" mass="13028">MESVKKAFSMIGIMVVLIYIAFLESPSDTYHGFTPGFDEEIGDVTEEVNAELGDEINPNTYTSIEYRMEGTKIVDGHKVEAYREYEIYTDNEGNMVKEVPTSNYDYLRYKIEE</sequence>
<keyword evidence="1" id="KW-0812">Transmembrane</keyword>
<evidence type="ECO:0000313" key="3">
    <source>
        <dbReference type="Proteomes" id="UP000269301"/>
    </source>
</evidence>
<dbReference type="Proteomes" id="UP000269301">
    <property type="component" value="Unassembled WGS sequence"/>
</dbReference>
<reference evidence="2 3" key="1">
    <citation type="journal article" date="2016" name="Int. J. Syst. Evol. Microbiol.">
        <title>Oceanobacillus halophilus sp. nov., a novel moderately halophilic bacterium from a hypersaline lake.</title>
        <authorList>
            <person name="Amoozegar M.A."/>
            <person name="Bagheri M."/>
            <person name="Makhdoumi A."/>
            <person name="Nikou M.M."/>
            <person name="Fazeli S.A.S."/>
            <person name="Schumann P."/>
            <person name="Sproer C."/>
            <person name="Sanchez-Porro C."/>
            <person name="Ventosa A."/>
        </authorList>
    </citation>
    <scope>NUCLEOTIDE SEQUENCE [LARGE SCALE GENOMIC DNA]</scope>
    <source>
        <strain evidence="2 3">DSM 23996</strain>
    </source>
</reference>
<evidence type="ECO:0000313" key="2">
    <source>
        <dbReference type="EMBL" id="RKQ32664.1"/>
    </source>
</evidence>
<keyword evidence="1" id="KW-0472">Membrane</keyword>
<protein>
    <submittedName>
        <fullName evidence="2">Uncharacterized protein</fullName>
    </submittedName>
</protein>
<proteinExistence type="predicted"/>
<gene>
    <name evidence="2" type="ORF">D8M06_12070</name>
</gene>
<dbReference type="EMBL" id="RBZP01000009">
    <property type="protein sequence ID" value="RKQ32664.1"/>
    <property type="molecule type" value="Genomic_DNA"/>
</dbReference>
<feature type="transmembrane region" description="Helical" evidence="1">
    <location>
        <begin position="7"/>
        <end position="23"/>
    </location>
</feature>
<evidence type="ECO:0000256" key="1">
    <source>
        <dbReference type="SAM" id="Phobius"/>
    </source>
</evidence>
<keyword evidence="3" id="KW-1185">Reference proteome</keyword>
<keyword evidence="1" id="KW-1133">Transmembrane helix</keyword>